<name>A0ABW5VE09_9FLAO</name>
<accession>A0ABW5VE09</accession>
<dbReference type="EMBL" id="JBHUOK010000029">
    <property type="protein sequence ID" value="MFD2789882.1"/>
    <property type="molecule type" value="Genomic_DNA"/>
</dbReference>
<protein>
    <submittedName>
        <fullName evidence="4">Beta-galactosidase</fullName>
        <ecNumber evidence="4">3.2.1.23</ecNumber>
    </submittedName>
</protein>
<keyword evidence="1 4" id="KW-0378">Hydrolase</keyword>
<evidence type="ECO:0000259" key="3">
    <source>
        <dbReference type="Pfam" id="PF02449"/>
    </source>
</evidence>
<dbReference type="InterPro" id="IPR013529">
    <property type="entry name" value="Glyco_hydro_42_N"/>
</dbReference>
<dbReference type="Gene3D" id="3.20.20.80">
    <property type="entry name" value="Glycosidases"/>
    <property type="match status" value="1"/>
</dbReference>
<keyword evidence="5" id="KW-1185">Reference proteome</keyword>
<proteinExistence type="predicted"/>
<feature type="domain" description="Glycoside hydrolase family 42 N-terminal" evidence="3">
    <location>
        <begin position="108"/>
        <end position="317"/>
    </location>
</feature>
<dbReference type="GO" id="GO:0004565">
    <property type="term" value="F:beta-galactosidase activity"/>
    <property type="evidence" value="ECO:0007669"/>
    <property type="project" value="UniProtKB-EC"/>
</dbReference>
<dbReference type="Proteomes" id="UP001597532">
    <property type="component" value="Unassembled WGS sequence"/>
</dbReference>
<dbReference type="SUPFAM" id="SSF51445">
    <property type="entry name" value="(Trans)glycosidases"/>
    <property type="match status" value="1"/>
</dbReference>
<gene>
    <name evidence="4" type="ORF">ACFS1K_08920</name>
</gene>
<comment type="caution">
    <text evidence="4">The sequence shown here is derived from an EMBL/GenBank/DDBJ whole genome shotgun (WGS) entry which is preliminary data.</text>
</comment>
<dbReference type="InterPro" id="IPR017853">
    <property type="entry name" value="GH"/>
</dbReference>
<evidence type="ECO:0000256" key="2">
    <source>
        <dbReference type="ARBA" id="ARBA00023295"/>
    </source>
</evidence>
<organism evidence="4 5">
    <name type="scientific">Arenibacter antarcticus</name>
    <dbReference type="NCBI Taxonomy" id="2040469"/>
    <lineage>
        <taxon>Bacteria</taxon>
        <taxon>Pseudomonadati</taxon>
        <taxon>Bacteroidota</taxon>
        <taxon>Flavobacteriia</taxon>
        <taxon>Flavobacteriales</taxon>
        <taxon>Flavobacteriaceae</taxon>
        <taxon>Arenibacter</taxon>
    </lineage>
</organism>
<evidence type="ECO:0000313" key="5">
    <source>
        <dbReference type="Proteomes" id="UP001597532"/>
    </source>
</evidence>
<evidence type="ECO:0000313" key="4">
    <source>
        <dbReference type="EMBL" id="MFD2789882.1"/>
    </source>
</evidence>
<evidence type="ECO:0000256" key="1">
    <source>
        <dbReference type="ARBA" id="ARBA00022801"/>
    </source>
</evidence>
<dbReference type="Pfam" id="PF02449">
    <property type="entry name" value="Glyco_hydro_42"/>
    <property type="match status" value="1"/>
</dbReference>
<keyword evidence="2 4" id="KW-0326">Glycosidase</keyword>
<sequence length="663" mass="76402">MRKGIIWFMVDSPYHFFLLIGLFFIGNGSVNSQSKAEVKWTEGNPSLVIDGETYPPYAYMSYLGEEKYYKEISETGIHIYNIPAYLGEGGINTISGIGPFRPPIWLGEGNYDFTGLVKDFEKIIKSDPKAKVIIRFYLDPPEWWTKLYPEASAHLPDGTTFRQCFASEVWRDKTGDVFRDCLDWLLGSKYSNYLAGIHVASGFTEEWFYHPKQYQDKNPARLQAFRQWLKDSYKNNDALKRAWNKPSLTFENAQLANIDEPVTRKDWRNPDQEQNYIDTYRFQAEVLVNNIAYFCRIVKEKSHGNLLTGAFSGYHYFVGDARRGHGALAKLLDCPDLDYLSSPNVYNRVIGEDWPAMAAINSVHLHGKLWLTENDTRTSITTLLKDRSNDIAPPGQYESGVWLGPEDMDTSVAFLWKNTARMLAYGYGGWWFDMWGGWFSDPELLNVLEKTQQLHTIFPPSSGEKMKPQVGIVVDEELSFWDPTYGHLTEKILSNRYPLAKTGTSYDLFLRTDLKNMPTSQYKVVWLMGILELSSKEEARINKWTKQGKTVLWTNGKGTHIFHPNDEELFMEGKLKWSASELGETWGKAGVHRYIDTEDVFYIGRNWMGIHTIKGGERTISFPFMAQVIDPLEKKIMYDSTRRLQLNLKPKSTLILRVNPLEK</sequence>
<reference evidence="5" key="1">
    <citation type="journal article" date="2019" name="Int. J. Syst. Evol. Microbiol.">
        <title>The Global Catalogue of Microorganisms (GCM) 10K type strain sequencing project: providing services to taxonomists for standard genome sequencing and annotation.</title>
        <authorList>
            <consortium name="The Broad Institute Genomics Platform"/>
            <consortium name="The Broad Institute Genome Sequencing Center for Infectious Disease"/>
            <person name="Wu L."/>
            <person name="Ma J."/>
        </authorList>
    </citation>
    <scope>NUCLEOTIDE SEQUENCE [LARGE SCALE GENOMIC DNA]</scope>
    <source>
        <strain evidence="5">KCTC 52924</strain>
    </source>
</reference>
<dbReference type="EC" id="3.2.1.23" evidence="4"/>
<dbReference type="RefSeq" id="WP_251807695.1">
    <property type="nucleotide sequence ID" value="NZ_CP166679.1"/>
</dbReference>